<evidence type="ECO:0008006" key="4">
    <source>
        <dbReference type="Google" id="ProtNLM"/>
    </source>
</evidence>
<feature type="signal peptide" evidence="2">
    <location>
        <begin position="1"/>
        <end position="23"/>
    </location>
</feature>
<dbReference type="EMBL" id="GBXM01076060">
    <property type="protein sequence ID" value="JAH32517.1"/>
    <property type="molecule type" value="Transcribed_RNA"/>
</dbReference>
<dbReference type="EMBL" id="GBXM01073552">
    <property type="protein sequence ID" value="JAH35025.1"/>
    <property type="molecule type" value="Transcribed_RNA"/>
</dbReference>
<evidence type="ECO:0000256" key="1">
    <source>
        <dbReference type="SAM" id="Phobius"/>
    </source>
</evidence>
<name>A0A0E9SG25_ANGAN</name>
<sequence>MAFRSSSASLLLCTLCTSSLSTAVIFSFVESSVSWRRALISSACFLYFLASSSALDWALLS</sequence>
<evidence type="ECO:0000256" key="2">
    <source>
        <dbReference type="SAM" id="SignalP"/>
    </source>
</evidence>
<evidence type="ECO:0000313" key="3">
    <source>
        <dbReference type="EMBL" id="JAH39448.1"/>
    </source>
</evidence>
<keyword evidence="2" id="KW-0732">Signal</keyword>
<dbReference type="AlphaFoldDB" id="A0A0E9SG25"/>
<reference evidence="3" key="2">
    <citation type="journal article" date="2015" name="Fish Shellfish Immunol.">
        <title>Early steps in the European eel (Anguilla anguilla)-Vibrio vulnificus interaction in the gills: Role of the RtxA13 toxin.</title>
        <authorList>
            <person name="Callol A."/>
            <person name="Pajuelo D."/>
            <person name="Ebbesson L."/>
            <person name="Teles M."/>
            <person name="MacKenzie S."/>
            <person name="Amaro C."/>
        </authorList>
    </citation>
    <scope>NUCLEOTIDE SEQUENCE</scope>
</reference>
<feature type="chain" id="PRO_5007401396" description="Secreted protein" evidence="2">
    <location>
        <begin position="24"/>
        <end position="61"/>
    </location>
</feature>
<dbReference type="EMBL" id="GBXM01069129">
    <property type="protein sequence ID" value="JAH39448.1"/>
    <property type="molecule type" value="Transcribed_RNA"/>
</dbReference>
<keyword evidence="1" id="KW-0812">Transmembrane</keyword>
<protein>
    <recommendedName>
        <fullName evidence="4">Secreted protein</fullName>
    </recommendedName>
</protein>
<accession>A0A0E9SG25</accession>
<dbReference type="EMBL" id="GBXM01079996">
    <property type="protein sequence ID" value="JAH28581.1"/>
    <property type="molecule type" value="Transcribed_RNA"/>
</dbReference>
<reference evidence="3" key="1">
    <citation type="submission" date="2014-11" db="EMBL/GenBank/DDBJ databases">
        <authorList>
            <person name="Amaro Gonzalez C."/>
        </authorList>
    </citation>
    <scope>NUCLEOTIDE SEQUENCE</scope>
</reference>
<proteinExistence type="predicted"/>
<keyword evidence="1" id="KW-1133">Transmembrane helix</keyword>
<feature type="transmembrane region" description="Helical" evidence="1">
    <location>
        <begin position="39"/>
        <end position="60"/>
    </location>
</feature>
<keyword evidence="1" id="KW-0472">Membrane</keyword>
<organism evidence="3">
    <name type="scientific">Anguilla anguilla</name>
    <name type="common">European freshwater eel</name>
    <name type="synonym">Muraena anguilla</name>
    <dbReference type="NCBI Taxonomy" id="7936"/>
    <lineage>
        <taxon>Eukaryota</taxon>
        <taxon>Metazoa</taxon>
        <taxon>Chordata</taxon>
        <taxon>Craniata</taxon>
        <taxon>Vertebrata</taxon>
        <taxon>Euteleostomi</taxon>
        <taxon>Actinopterygii</taxon>
        <taxon>Neopterygii</taxon>
        <taxon>Teleostei</taxon>
        <taxon>Anguilliformes</taxon>
        <taxon>Anguillidae</taxon>
        <taxon>Anguilla</taxon>
    </lineage>
</organism>
<dbReference type="EMBL" id="GBXM01067440">
    <property type="protein sequence ID" value="JAH41137.1"/>
    <property type="molecule type" value="Transcribed_RNA"/>
</dbReference>